<dbReference type="PANTHER" id="PTHR11929">
    <property type="entry name" value="ALPHA- 1,3 -FUCOSYLTRANSFERASE"/>
    <property type="match status" value="1"/>
</dbReference>
<evidence type="ECO:0000256" key="2">
    <source>
        <dbReference type="ARBA" id="ARBA00008919"/>
    </source>
</evidence>
<keyword evidence="7" id="KW-1185">Reference proteome</keyword>
<accession>A0A1I7XPZ8</accession>
<evidence type="ECO:0000259" key="6">
    <source>
        <dbReference type="Pfam" id="PF00852"/>
    </source>
</evidence>
<dbReference type="SUPFAM" id="SSF53756">
    <property type="entry name" value="UDP-Glycosyltransferase/glycogen phosphorylase"/>
    <property type="match status" value="1"/>
</dbReference>
<evidence type="ECO:0000256" key="1">
    <source>
        <dbReference type="ARBA" id="ARBA00004922"/>
    </source>
</evidence>
<dbReference type="EC" id="2.4.1.-" evidence="5"/>
<proteinExistence type="inferred from homology"/>
<keyword evidence="5" id="KW-0472">Membrane</keyword>
<keyword evidence="4 5" id="KW-0808">Transferase</keyword>
<keyword evidence="3 5" id="KW-0328">Glycosyltransferase</keyword>
<reference evidence="8" key="1">
    <citation type="submission" date="2016-11" db="UniProtKB">
        <authorList>
            <consortium name="WormBaseParasite"/>
        </authorList>
    </citation>
    <scope>IDENTIFICATION</scope>
</reference>
<keyword evidence="5" id="KW-0333">Golgi apparatus</keyword>
<name>A0A1I7XPZ8_HETBA</name>
<evidence type="ECO:0000256" key="4">
    <source>
        <dbReference type="ARBA" id="ARBA00022679"/>
    </source>
</evidence>
<dbReference type="InterPro" id="IPR055270">
    <property type="entry name" value="Glyco_tran_10_C"/>
</dbReference>
<dbReference type="Proteomes" id="UP000095283">
    <property type="component" value="Unplaced"/>
</dbReference>
<keyword evidence="5" id="KW-0812">Transmembrane</keyword>
<comment type="pathway">
    <text evidence="1">Protein modification; protein glycosylation.</text>
</comment>
<comment type="subcellular location">
    <subcellularLocation>
        <location evidence="5">Golgi apparatus</location>
        <location evidence="5">Golgi stack membrane</location>
        <topology evidence="5">Single-pass type II membrane protein</topology>
    </subcellularLocation>
</comment>
<protein>
    <recommendedName>
        <fullName evidence="5">Fucosyltransferase</fullName>
        <ecNumber evidence="5">2.4.1.-</ecNumber>
    </recommendedName>
</protein>
<dbReference type="WBParaSite" id="Hba_19608">
    <property type="protein sequence ID" value="Hba_19608"/>
    <property type="gene ID" value="Hba_19608"/>
</dbReference>
<dbReference type="PANTHER" id="PTHR11929:SF241">
    <property type="entry name" value="ALPHA-(1,3)-FUCOSYLTRANSFERASE FUT-3"/>
    <property type="match status" value="1"/>
</dbReference>
<organism evidence="7 8">
    <name type="scientific">Heterorhabditis bacteriophora</name>
    <name type="common">Entomopathogenic nematode worm</name>
    <dbReference type="NCBI Taxonomy" id="37862"/>
    <lineage>
        <taxon>Eukaryota</taxon>
        <taxon>Metazoa</taxon>
        <taxon>Ecdysozoa</taxon>
        <taxon>Nematoda</taxon>
        <taxon>Chromadorea</taxon>
        <taxon>Rhabditida</taxon>
        <taxon>Rhabditina</taxon>
        <taxon>Rhabditomorpha</taxon>
        <taxon>Strongyloidea</taxon>
        <taxon>Heterorhabditidae</taxon>
        <taxon>Heterorhabditis</taxon>
    </lineage>
</organism>
<evidence type="ECO:0000313" key="8">
    <source>
        <dbReference type="WBParaSite" id="Hba_19608"/>
    </source>
</evidence>
<dbReference type="Pfam" id="PF00852">
    <property type="entry name" value="Glyco_transf_10"/>
    <property type="match status" value="1"/>
</dbReference>
<evidence type="ECO:0000256" key="5">
    <source>
        <dbReference type="RuleBase" id="RU003832"/>
    </source>
</evidence>
<evidence type="ECO:0000256" key="3">
    <source>
        <dbReference type="ARBA" id="ARBA00022676"/>
    </source>
</evidence>
<dbReference type="GO" id="GO:0046920">
    <property type="term" value="F:alpha-(1-&gt;3)-fucosyltransferase activity"/>
    <property type="evidence" value="ECO:0007669"/>
    <property type="project" value="TreeGrafter"/>
</dbReference>
<dbReference type="AlphaFoldDB" id="A0A1I7XPZ8"/>
<dbReference type="InterPro" id="IPR001503">
    <property type="entry name" value="Glyco_trans_10"/>
</dbReference>
<evidence type="ECO:0000313" key="7">
    <source>
        <dbReference type="Proteomes" id="UP000095283"/>
    </source>
</evidence>
<dbReference type="Gene3D" id="3.40.50.11660">
    <property type="entry name" value="Glycosyl transferase family 10, C-terminal domain"/>
    <property type="match status" value="1"/>
</dbReference>
<comment type="similarity">
    <text evidence="2 5">Belongs to the glycosyltransferase 10 family.</text>
</comment>
<dbReference type="UniPathway" id="UPA00378"/>
<dbReference type="GO" id="GO:0032580">
    <property type="term" value="C:Golgi cisterna membrane"/>
    <property type="evidence" value="ECO:0007669"/>
    <property type="project" value="UniProtKB-SubCell"/>
</dbReference>
<dbReference type="InterPro" id="IPR038577">
    <property type="entry name" value="GT10-like_C_sf"/>
</dbReference>
<feature type="domain" description="Fucosyltransferase C-terminal" evidence="6">
    <location>
        <begin position="30"/>
        <end position="163"/>
    </location>
</feature>
<sequence length="218" mass="25564">MVSYVLVEVMTILFFSTEDYHIDQARLIKRKSGIFGLISNCETISKREVALQELGKYINITIAGKCATIPENINLCPWGKSCDDIISEYPFYIAIENTVCRDYITEKYWARIHIPSIPIVMKREIYKASNVPPNSFIAMDDFKNPKEMANYLNSLESDSKRYYYVYVVDSNSLSAKYASYFTWRNGLWTAAPWNAPGYRNKYCRLCERLWEEEKKRVW</sequence>